<protein>
    <submittedName>
        <fullName evidence="2">Uncharacterized protein</fullName>
    </submittedName>
</protein>
<dbReference type="AlphaFoldDB" id="A0A699XM99"/>
<reference evidence="2" key="1">
    <citation type="journal article" date="2019" name="Sci. Rep.">
        <title>Draft genome of Tanacetum cinerariifolium, the natural source of mosquito coil.</title>
        <authorList>
            <person name="Yamashiro T."/>
            <person name="Shiraishi A."/>
            <person name="Satake H."/>
            <person name="Nakayama K."/>
        </authorList>
    </citation>
    <scope>NUCLEOTIDE SEQUENCE</scope>
</reference>
<feature type="non-terminal residue" evidence="2">
    <location>
        <position position="1"/>
    </location>
</feature>
<proteinExistence type="predicted"/>
<organism evidence="2">
    <name type="scientific">Tanacetum cinerariifolium</name>
    <name type="common">Dalmatian daisy</name>
    <name type="synonym">Chrysanthemum cinerariifolium</name>
    <dbReference type="NCBI Taxonomy" id="118510"/>
    <lineage>
        <taxon>Eukaryota</taxon>
        <taxon>Viridiplantae</taxon>
        <taxon>Streptophyta</taxon>
        <taxon>Embryophyta</taxon>
        <taxon>Tracheophyta</taxon>
        <taxon>Spermatophyta</taxon>
        <taxon>Magnoliopsida</taxon>
        <taxon>eudicotyledons</taxon>
        <taxon>Gunneridae</taxon>
        <taxon>Pentapetalae</taxon>
        <taxon>asterids</taxon>
        <taxon>campanulids</taxon>
        <taxon>Asterales</taxon>
        <taxon>Asteraceae</taxon>
        <taxon>Asteroideae</taxon>
        <taxon>Anthemideae</taxon>
        <taxon>Anthemidinae</taxon>
        <taxon>Tanacetum</taxon>
    </lineage>
</organism>
<evidence type="ECO:0000313" key="2">
    <source>
        <dbReference type="EMBL" id="GFD60363.1"/>
    </source>
</evidence>
<comment type="caution">
    <text evidence="2">The sequence shown here is derived from an EMBL/GenBank/DDBJ whole genome shotgun (WGS) entry which is preliminary data.</text>
</comment>
<gene>
    <name evidence="2" type="ORF">Tci_932332</name>
</gene>
<accession>A0A699XM99</accession>
<sequence length="80" mass="8622">DSRLVHALDNGRAGAENDEEVEHERLRPSVCLLVPEDVLFLLGQLADVLVSVVSLAHARDECTFAEGILVFGEAPLETPG</sequence>
<evidence type="ECO:0000256" key="1">
    <source>
        <dbReference type="SAM" id="MobiDB-lite"/>
    </source>
</evidence>
<dbReference type="EMBL" id="BKCJ011876754">
    <property type="protein sequence ID" value="GFD60363.1"/>
    <property type="molecule type" value="Genomic_DNA"/>
</dbReference>
<name>A0A699XM99_TANCI</name>
<feature type="region of interest" description="Disordered" evidence="1">
    <location>
        <begin position="1"/>
        <end position="20"/>
    </location>
</feature>
<feature type="non-terminal residue" evidence="2">
    <location>
        <position position="80"/>
    </location>
</feature>